<dbReference type="Pfam" id="PF13091">
    <property type="entry name" value="PLDc_2"/>
    <property type="match status" value="1"/>
</dbReference>
<accession>A0A5C5U3B7</accession>
<dbReference type="EMBL" id="VOHE01000002">
    <property type="protein sequence ID" value="TWT20417.1"/>
    <property type="molecule type" value="Genomic_DNA"/>
</dbReference>
<evidence type="ECO:0000313" key="2">
    <source>
        <dbReference type="EMBL" id="TWT20417.1"/>
    </source>
</evidence>
<dbReference type="InterPro" id="IPR025202">
    <property type="entry name" value="PLD-like_dom"/>
</dbReference>
<evidence type="ECO:0000313" key="3">
    <source>
        <dbReference type="Proteomes" id="UP000315949"/>
    </source>
</evidence>
<feature type="domain" description="PLD phosphodiesterase" evidence="1">
    <location>
        <begin position="195"/>
        <end position="222"/>
    </location>
</feature>
<dbReference type="GO" id="GO:0030572">
    <property type="term" value="F:phosphatidyltransferase activity"/>
    <property type="evidence" value="ECO:0007669"/>
    <property type="project" value="UniProtKB-ARBA"/>
</dbReference>
<protein>
    <submittedName>
        <fullName evidence="2">Phospholipase</fullName>
    </submittedName>
</protein>
<comment type="caution">
    <text evidence="2">The sequence shown here is derived from an EMBL/GenBank/DDBJ whole genome shotgun (WGS) entry which is preliminary data.</text>
</comment>
<dbReference type="PROSITE" id="PS50035">
    <property type="entry name" value="PLD"/>
    <property type="match status" value="1"/>
</dbReference>
<evidence type="ECO:0000259" key="1">
    <source>
        <dbReference type="PROSITE" id="PS50035"/>
    </source>
</evidence>
<dbReference type="Proteomes" id="UP000315949">
    <property type="component" value="Unassembled WGS sequence"/>
</dbReference>
<dbReference type="CDD" id="cd09132">
    <property type="entry name" value="PLDc_unchar4"/>
    <property type="match status" value="1"/>
</dbReference>
<dbReference type="SUPFAM" id="SSF56024">
    <property type="entry name" value="Phospholipase D/nuclease"/>
    <property type="match status" value="1"/>
</dbReference>
<dbReference type="Gene3D" id="3.30.870.10">
    <property type="entry name" value="Endonuclease Chain A"/>
    <property type="match status" value="1"/>
</dbReference>
<dbReference type="RefSeq" id="WP_146310864.1">
    <property type="nucleotide sequence ID" value="NZ_VOHE01000002.1"/>
</dbReference>
<keyword evidence="3" id="KW-1185">Reference proteome</keyword>
<dbReference type="AlphaFoldDB" id="A0A5C5U3B7"/>
<dbReference type="OrthoDB" id="9762009at2"/>
<dbReference type="InterPro" id="IPR047955">
    <property type="entry name" value="DrmC-like"/>
</dbReference>
<reference evidence="2 3" key="1">
    <citation type="submission" date="2019-07" db="EMBL/GenBank/DDBJ databases">
        <title>Luteimonas sp. YD-1 nov., isolated from acidic soil.</title>
        <authorList>
            <person name="Zhou J."/>
        </authorList>
    </citation>
    <scope>NUCLEOTIDE SEQUENCE [LARGE SCALE GENOMIC DNA]</scope>
    <source>
        <strain evidence="2 3">YD-1</strain>
    </source>
</reference>
<dbReference type="GO" id="GO:0032049">
    <property type="term" value="P:cardiolipin biosynthetic process"/>
    <property type="evidence" value="ECO:0007669"/>
    <property type="project" value="UniProtKB-ARBA"/>
</dbReference>
<gene>
    <name evidence="2" type="ORF">FQY79_03470</name>
</gene>
<dbReference type="InterPro" id="IPR001736">
    <property type="entry name" value="PLipase_D/transphosphatidylase"/>
</dbReference>
<dbReference type="PANTHER" id="PTHR21248">
    <property type="entry name" value="CARDIOLIPIN SYNTHASE"/>
    <property type="match status" value="1"/>
</dbReference>
<sequence length="258" mass="27439">MDELWRVVAELGLELHPRRLAAVAKKIGSLKSVEEFGFVKTSFGPNTDENLAARLEQAWREASKVSSAEVAAALVAASATASMAASLGSTELVWTGPSTGLVPVRHTEQVLCEVIDSARYRLFLVSFVAYEMPSITRALRTAVGRHVQVDVLLESSTAHGGAVTFDSVKAMKDALPSVNIFVWKPDAGKAGSGWPSRSVHAKCAVADGAVAFITSANLSTAAMERNMELGVLIRGGTIPDNLDRHLDALVTTGIVERV</sequence>
<dbReference type="NCBIfam" id="NF038319">
    <property type="entry name" value="DISARM_DrmC_I"/>
    <property type="match status" value="1"/>
</dbReference>
<organism evidence="2 3">
    <name type="scientific">Luteimonas wenzhouensis</name>
    <dbReference type="NCBI Taxonomy" id="2599615"/>
    <lineage>
        <taxon>Bacteria</taxon>
        <taxon>Pseudomonadati</taxon>
        <taxon>Pseudomonadota</taxon>
        <taxon>Gammaproteobacteria</taxon>
        <taxon>Lysobacterales</taxon>
        <taxon>Lysobacteraceae</taxon>
        <taxon>Luteimonas</taxon>
    </lineage>
</organism>
<dbReference type="PANTHER" id="PTHR21248:SF12">
    <property type="entry name" value="CARDIOLIPIN SYNTHASE C"/>
    <property type="match status" value="1"/>
</dbReference>
<proteinExistence type="predicted"/>
<name>A0A5C5U3B7_9GAMM</name>